<dbReference type="PATRIC" id="fig|1379910.4.peg.2378"/>
<gene>
    <name evidence="1" type="ORF">TH63_10935</name>
</gene>
<dbReference type="AlphaFoldDB" id="A0A0H4VL13"/>
<dbReference type="Gene3D" id="2.130.10.10">
    <property type="entry name" value="YVTN repeat-like/Quinoprotein amine dehydrogenase"/>
    <property type="match status" value="2"/>
</dbReference>
<reference evidence="1 2" key="1">
    <citation type="submission" date="2015-01" db="EMBL/GenBank/DDBJ databases">
        <title>Rufibacter sp./DG31D/ whole genome sequencing.</title>
        <authorList>
            <person name="Kim M.K."/>
            <person name="Srinivasan S."/>
            <person name="Lee J.-J."/>
        </authorList>
    </citation>
    <scope>NUCLEOTIDE SEQUENCE [LARGE SCALE GENOMIC DNA]</scope>
    <source>
        <strain evidence="1 2">DG31D</strain>
    </source>
</reference>
<dbReference type="STRING" id="1379910.TH63_10935"/>
<dbReference type="SUPFAM" id="SSF69322">
    <property type="entry name" value="Tricorn protease domain 2"/>
    <property type="match status" value="1"/>
</dbReference>
<dbReference type="EMBL" id="CP010777">
    <property type="protein sequence ID" value="AKQ46038.1"/>
    <property type="molecule type" value="Genomic_DNA"/>
</dbReference>
<protein>
    <submittedName>
        <fullName evidence="1">Uncharacterized protein</fullName>
    </submittedName>
</protein>
<keyword evidence="2" id="KW-1185">Reference proteome</keyword>
<dbReference type="InterPro" id="IPR015943">
    <property type="entry name" value="WD40/YVTN_repeat-like_dom_sf"/>
</dbReference>
<dbReference type="Proteomes" id="UP000036458">
    <property type="component" value="Chromosome"/>
</dbReference>
<dbReference type="KEGG" id="ruf:TH63_10935"/>
<sequence length="269" mass="29554">MISVDNTGSLYLWDVNKTYPVSFKSLHKGSAQACAYSKDGRYIITGGMDKTIVITKVMGLSPYKTITGLPSSVKEVAMAGNRLVALLMNNEIRIYNTDTWEFISKPKYAARESRILFNNKGDRFYVWFASRIYELSAKDGEPINMFNTNYATPTDLAISADDKLLAVGFGQAEEIVRIYSLPDMKVVKSIARNGAGDKATGMAFFHNSNKLLYQSSAGIANFKVLDLDNGTETSVAKGDAAARASISKDDKNVVLAPKFAKAIQLMSFM</sequence>
<dbReference type="SMART" id="SM00320">
    <property type="entry name" value="WD40"/>
    <property type="match status" value="2"/>
</dbReference>
<dbReference type="InterPro" id="IPR001680">
    <property type="entry name" value="WD40_rpt"/>
</dbReference>
<proteinExistence type="predicted"/>
<dbReference type="Pfam" id="PF00400">
    <property type="entry name" value="WD40"/>
    <property type="match status" value="1"/>
</dbReference>
<evidence type="ECO:0000313" key="2">
    <source>
        <dbReference type="Proteomes" id="UP000036458"/>
    </source>
</evidence>
<evidence type="ECO:0000313" key="1">
    <source>
        <dbReference type="EMBL" id="AKQ46038.1"/>
    </source>
</evidence>
<name>A0A0H4VL13_9BACT</name>
<accession>A0A0H4VL13</accession>
<organism evidence="1 2">
    <name type="scientific">Rufibacter radiotolerans</name>
    <dbReference type="NCBI Taxonomy" id="1379910"/>
    <lineage>
        <taxon>Bacteria</taxon>
        <taxon>Pseudomonadati</taxon>
        <taxon>Bacteroidota</taxon>
        <taxon>Cytophagia</taxon>
        <taxon>Cytophagales</taxon>
        <taxon>Hymenobacteraceae</taxon>
        <taxon>Rufibacter</taxon>
    </lineage>
</organism>